<dbReference type="AlphaFoldDB" id="A0AAE1Z7M1"/>
<evidence type="ECO:0000313" key="2">
    <source>
        <dbReference type="Proteomes" id="UP001292079"/>
    </source>
</evidence>
<name>A0AAE1Z7M1_SCHME</name>
<gene>
    <name evidence="1" type="ORF">MN116_007954</name>
</gene>
<comment type="caution">
    <text evidence="1">The sequence shown here is derived from an EMBL/GenBank/DDBJ whole genome shotgun (WGS) entry which is preliminary data.</text>
</comment>
<dbReference type="Proteomes" id="UP001292079">
    <property type="component" value="Unassembled WGS sequence"/>
</dbReference>
<keyword evidence="2" id="KW-1185">Reference proteome</keyword>
<reference evidence="1" key="2">
    <citation type="journal article" date="2023" name="Infect Dis Poverty">
        <title>Chromosome-scale genome of the human blood fluke Schistosoma mekongi and its implications for public health.</title>
        <authorList>
            <person name="Zhou M."/>
            <person name="Xu L."/>
            <person name="Xu D."/>
            <person name="Chen W."/>
            <person name="Khan J."/>
            <person name="Hu Y."/>
            <person name="Huang H."/>
            <person name="Wei H."/>
            <person name="Zhang Y."/>
            <person name="Chusongsang P."/>
            <person name="Tanasarnprasert K."/>
            <person name="Hu X."/>
            <person name="Limpanont Y."/>
            <person name="Lv Z."/>
        </authorList>
    </citation>
    <scope>NUCLEOTIDE SEQUENCE</scope>
    <source>
        <strain evidence="1">LV_2022a</strain>
    </source>
</reference>
<dbReference type="EMBL" id="JALJAT010000006">
    <property type="protein sequence ID" value="KAK4468782.1"/>
    <property type="molecule type" value="Genomic_DNA"/>
</dbReference>
<organism evidence="1 2">
    <name type="scientific">Schistosoma mekongi</name>
    <name type="common">Parasitic worm</name>
    <dbReference type="NCBI Taxonomy" id="38744"/>
    <lineage>
        <taxon>Eukaryota</taxon>
        <taxon>Metazoa</taxon>
        <taxon>Spiralia</taxon>
        <taxon>Lophotrochozoa</taxon>
        <taxon>Platyhelminthes</taxon>
        <taxon>Trematoda</taxon>
        <taxon>Digenea</taxon>
        <taxon>Strigeidida</taxon>
        <taxon>Schistosomatoidea</taxon>
        <taxon>Schistosomatidae</taxon>
        <taxon>Schistosoma</taxon>
    </lineage>
</organism>
<sequence length="129" mass="14739">MYAVHLPTGMAKIASQTMKLTLGLTCLYSLTKSLRFADGTAISNGFVTNWIAKARLLSRDCQAKHGNDSYLFEQMKAYLMKISSRKEERDWKSLLITGHPLAQNEKCLHMFLQEKTIDRNCRLGKLRNI</sequence>
<proteinExistence type="predicted"/>
<evidence type="ECO:0000313" key="1">
    <source>
        <dbReference type="EMBL" id="KAK4468782.1"/>
    </source>
</evidence>
<accession>A0AAE1Z7M1</accession>
<reference evidence="1" key="1">
    <citation type="submission" date="2022-04" db="EMBL/GenBank/DDBJ databases">
        <authorList>
            <person name="Xu L."/>
            <person name="Lv Z."/>
        </authorList>
    </citation>
    <scope>NUCLEOTIDE SEQUENCE</scope>
    <source>
        <strain evidence="1">LV_2022a</strain>
    </source>
</reference>
<protein>
    <submittedName>
        <fullName evidence="1">Uncharacterized protein</fullName>
    </submittedName>
</protein>